<reference evidence="1 2" key="1">
    <citation type="journal article" date="2018" name="Biodegradation">
        <title>1,4-Dioxane degradation characteristics of Rhodococcus aetherivorans JCM 14343.</title>
        <authorList>
            <person name="Inoue D."/>
            <person name="Tsunoda T."/>
            <person name="Yamamoto N."/>
            <person name="Ike M."/>
            <person name="Sei K."/>
        </authorList>
    </citation>
    <scope>NUCLEOTIDE SEQUENCE [LARGE SCALE GENOMIC DNA]</scope>
    <source>
        <strain evidence="1 2">JCM 14343</strain>
    </source>
</reference>
<proteinExistence type="predicted"/>
<organism evidence="1 2">
    <name type="scientific">Rhodococcus aetherivorans</name>
    <dbReference type="NCBI Taxonomy" id="191292"/>
    <lineage>
        <taxon>Bacteria</taxon>
        <taxon>Bacillati</taxon>
        <taxon>Actinomycetota</taxon>
        <taxon>Actinomycetes</taxon>
        <taxon>Mycobacteriales</taxon>
        <taxon>Nocardiaceae</taxon>
        <taxon>Rhodococcus</taxon>
    </lineage>
</organism>
<sequence>MYTQHDEFVAKGCPANPNADECRIPLMISDTVMVTLGALFSVE</sequence>
<name>A0ABQ0YFJ4_9NOCA</name>
<accession>A0ABQ0YFJ4</accession>
<protein>
    <submittedName>
        <fullName evidence="1">Uncharacterized protein</fullName>
    </submittedName>
</protein>
<evidence type="ECO:0000313" key="2">
    <source>
        <dbReference type="Proteomes" id="UP000325466"/>
    </source>
</evidence>
<keyword evidence="2" id="KW-1185">Reference proteome</keyword>
<dbReference type="EMBL" id="BLAH01000017">
    <property type="protein sequence ID" value="GES35293.1"/>
    <property type="molecule type" value="Genomic_DNA"/>
</dbReference>
<gene>
    <name evidence="1" type="ORF">RAJCM14343_0540</name>
</gene>
<dbReference type="Proteomes" id="UP000325466">
    <property type="component" value="Unassembled WGS sequence"/>
</dbReference>
<comment type="caution">
    <text evidence="1">The sequence shown here is derived from an EMBL/GenBank/DDBJ whole genome shotgun (WGS) entry which is preliminary data.</text>
</comment>
<evidence type="ECO:0000313" key="1">
    <source>
        <dbReference type="EMBL" id="GES35293.1"/>
    </source>
</evidence>